<dbReference type="InterPro" id="IPR043936">
    <property type="entry name" value="HOOK_N"/>
</dbReference>
<evidence type="ECO:0000259" key="6">
    <source>
        <dbReference type="Pfam" id="PF19047"/>
    </source>
</evidence>
<dbReference type="AlphaFoldDB" id="U4KTW6"/>
<dbReference type="PANTHER" id="PTHR18947">
    <property type="entry name" value="HOOK PROTEINS"/>
    <property type="match status" value="1"/>
</dbReference>
<dbReference type="InterPro" id="IPR008636">
    <property type="entry name" value="Hook_C"/>
</dbReference>
<feature type="coiled-coil region" evidence="4">
    <location>
        <begin position="175"/>
        <end position="223"/>
    </location>
</feature>
<dbReference type="Proteomes" id="UP000018144">
    <property type="component" value="Unassembled WGS sequence"/>
</dbReference>
<evidence type="ECO:0000256" key="1">
    <source>
        <dbReference type="ARBA" id="ARBA00004496"/>
    </source>
</evidence>
<dbReference type="GO" id="GO:0051959">
    <property type="term" value="F:dynein light intermediate chain binding"/>
    <property type="evidence" value="ECO:0007669"/>
    <property type="project" value="TreeGrafter"/>
</dbReference>
<feature type="domain" description="HOOK N-terminal" evidence="6">
    <location>
        <begin position="9"/>
        <end position="147"/>
    </location>
</feature>
<keyword evidence="8" id="KW-1185">Reference proteome</keyword>
<protein>
    <submittedName>
        <fullName evidence="7">Similar to Protein Hook homolog 3 acc. no. Q86VS8</fullName>
    </submittedName>
</protein>
<dbReference type="EMBL" id="HF935194">
    <property type="protein sequence ID" value="CCX04247.1"/>
    <property type="molecule type" value="Genomic_DNA"/>
</dbReference>
<dbReference type="GO" id="GO:0008017">
    <property type="term" value="F:microtubule binding"/>
    <property type="evidence" value="ECO:0007669"/>
    <property type="project" value="InterPro"/>
</dbReference>
<dbReference type="GO" id="GO:0005737">
    <property type="term" value="C:cytoplasm"/>
    <property type="evidence" value="ECO:0007669"/>
    <property type="project" value="UniProtKB-SubCell"/>
</dbReference>
<dbReference type="Gene3D" id="1.10.418.10">
    <property type="entry name" value="Calponin-like domain"/>
    <property type="match status" value="1"/>
</dbReference>
<proteinExistence type="predicted"/>
<feature type="coiled-coil region" evidence="4">
    <location>
        <begin position="254"/>
        <end position="497"/>
    </location>
</feature>
<dbReference type="SUPFAM" id="SSF116907">
    <property type="entry name" value="Hook domain"/>
    <property type="match status" value="1"/>
</dbReference>
<feature type="coiled-coil region" evidence="4">
    <location>
        <begin position="536"/>
        <end position="662"/>
    </location>
</feature>
<dbReference type="eggNOG" id="ENOG502QQM8">
    <property type="taxonomic scope" value="Eukaryota"/>
</dbReference>
<evidence type="ECO:0000313" key="8">
    <source>
        <dbReference type="Proteomes" id="UP000018144"/>
    </source>
</evidence>
<dbReference type="CDD" id="cd22211">
    <property type="entry name" value="HkD_SF"/>
    <property type="match status" value="1"/>
</dbReference>
<accession>U4KTW6</accession>
<dbReference type="OrthoDB" id="2129491at2759"/>
<dbReference type="Pfam" id="PF19047">
    <property type="entry name" value="HOOK_N"/>
    <property type="match status" value="1"/>
</dbReference>
<sequence length="797" mass="90479">MGSERAVAAALVDWINACPIDPKIHSLGDLSDGYVIAKVLQDIDPNYFRSPSSDNHDRPAGWLSKFQKLRKLHRDLTKYYTEVLGHRLPSTGPNLTAIAKDGNIEEAIKLTKIVVSAAVLSDRKEDYVAMMQGLSRSSQTEMMNILNETILQQQDDDAASRKSEDEVSKVRDMDQFRVEEEIARLVRENEAAEAEMETLRRRLETAQEKLEEKEAKIISLQGLVPGGDDNDRTGGLQQRVLHLEMMVKDQEDVIAEKEGAVTALERSVNTLKRKVEELQPLADNAMKYKDELDEAHHNIDKLKKSLNAAEKYRKKLETMSEIELQNKTLEEQNAQLFKELRASEENAKQAPGLKRTVEQYKKQVARLESEFAEATRLTRELEAEKQMLLSKSDGAEYQKTKDQERIRNLEEKIRELESGVIAENAEEYGGDLGSEITFATKTKSDMKLKIARLEAEIRHLKDSGGVGADNVVLQHRLQDVERARAKLEEDYLAANTARLVAESQLFAIRSGNASEGYNRRFNFREYQLNIFRSEVMLKLRQTLVDAEKELSELKRKHSEVEAELLTVKRELVTAKSDLSLVGKDEVESLDRLKAAANTDLAELQTTHGDLQNKLKDLETDLDIKKSLLNTVLLEKDAISTKLSQAKDQLLDKEQDLSEMRATIATFRGSSDGRDAALELRVQKLQEKVEKRRIALNNSTEHVKKQNAIIRDLKEQLDAAMTADTNEKLASMEERLTELKKRKESEIDQLERENLLLATAFHDQSSRLQMNSVVLLRRSDAPASWLNKQRNVLDGSIV</sequence>
<evidence type="ECO:0000256" key="4">
    <source>
        <dbReference type="SAM" id="Coils"/>
    </source>
</evidence>
<dbReference type="PANTHER" id="PTHR18947:SF28">
    <property type="entry name" value="GIRDIN, ISOFORM A"/>
    <property type="match status" value="1"/>
</dbReference>
<evidence type="ECO:0000256" key="2">
    <source>
        <dbReference type="ARBA" id="ARBA00022490"/>
    </source>
</evidence>
<dbReference type="STRING" id="1076935.U4KTW6"/>
<dbReference type="GO" id="GO:0005815">
    <property type="term" value="C:microtubule organizing center"/>
    <property type="evidence" value="ECO:0007669"/>
    <property type="project" value="TreeGrafter"/>
</dbReference>
<dbReference type="Pfam" id="PF05622">
    <property type="entry name" value="HOOK"/>
    <property type="match status" value="1"/>
</dbReference>
<dbReference type="OMA" id="DAKYRKC"/>
<dbReference type="GO" id="GO:0030705">
    <property type="term" value="P:cytoskeleton-dependent intracellular transport"/>
    <property type="evidence" value="ECO:0007669"/>
    <property type="project" value="InterPro"/>
</dbReference>
<evidence type="ECO:0000256" key="3">
    <source>
        <dbReference type="ARBA" id="ARBA00023054"/>
    </source>
</evidence>
<gene>
    <name evidence="7" type="ORF">PCON_01267</name>
</gene>
<feature type="coiled-coil region" evidence="4">
    <location>
        <begin position="695"/>
        <end position="759"/>
    </location>
</feature>
<dbReference type="GO" id="GO:0031122">
    <property type="term" value="P:cytoplasmic microtubule organization"/>
    <property type="evidence" value="ECO:0007669"/>
    <property type="project" value="InterPro"/>
</dbReference>
<name>U4KTW6_PYROM</name>
<feature type="domain" description="Hook C-terminal" evidence="5">
    <location>
        <begin position="262"/>
        <end position="564"/>
    </location>
</feature>
<dbReference type="InterPro" id="IPR036872">
    <property type="entry name" value="CH_dom_sf"/>
</dbReference>
<comment type="subcellular location">
    <subcellularLocation>
        <location evidence="1">Cytoplasm</location>
    </subcellularLocation>
</comment>
<keyword evidence="3 4" id="KW-0175">Coiled coil</keyword>
<reference evidence="7 8" key="1">
    <citation type="journal article" date="2013" name="PLoS Genet.">
        <title>The genome and development-dependent transcriptomes of Pyronema confluens: a window into fungal evolution.</title>
        <authorList>
            <person name="Traeger S."/>
            <person name="Altegoer F."/>
            <person name="Freitag M."/>
            <person name="Gabaldon T."/>
            <person name="Kempken F."/>
            <person name="Kumar A."/>
            <person name="Marcet-Houben M."/>
            <person name="Poggeler S."/>
            <person name="Stajich J.E."/>
            <person name="Nowrousian M."/>
        </authorList>
    </citation>
    <scope>NUCLEOTIDE SEQUENCE [LARGE SCALE GENOMIC DNA]</scope>
    <source>
        <strain evidence="8">CBS 100304</strain>
        <tissue evidence="7">Vegetative mycelium</tissue>
    </source>
</reference>
<organism evidence="7 8">
    <name type="scientific">Pyronema omphalodes (strain CBS 100304)</name>
    <name type="common">Pyronema confluens</name>
    <dbReference type="NCBI Taxonomy" id="1076935"/>
    <lineage>
        <taxon>Eukaryota</taxon>
        <taxon>Fungi</taxon>
        <taxon>Dikarya</taxon>
        <taxon>Ascomycota</taxon>
        <taxon>Pezizomycotina</taxon>
        <taxon>Pezizomycetes</taxon>
        <taxon>Pezizales</taxon>
        <taxon>Pyronemataceae</taxon>
        <taxon>Pyronema</taxon>
    </lineage>
</organism>
<evidence type="ECO:0000313" key="7">
    <source>
        <dbReference type="EMBL" id="CCX04247.1"/>
    </source>
</evidence>
<evidence type="ECO:0000259" key="5">
    <source>
        <dbReference type="Pfam" id="PF05622"/>
    </source>
</evidence>
<keyword evidence="2" id="KW-0963">Cytoplasm</keyword>